<organism evidence="1 2">
    <name type="scientific">Arcobacter acticola</name>
    <dbReference type="NCBI Taxonomy" id="1849015"/>
    <lineage>
        <taxon>Bacteria</taxon>
        <taxon>Pseudomonadati</taxon>
        <taxon>Campylobacterota</taxon>
        <taxon>Epsilonproteobacteria</taxon>
        <taxon>Campylobacterales</taxon>
        <taxon>Arcobacteraceae</taxon>
        <taxon>Arcobacter</taxon>
    </lineage>
</organism>
<evidence type="ECO:0008006" key="3">
    <source>
        <dbReference type="Google" id="ProtNLM"/>
    </source>
</evidence>
<dbReference type="InterPro" id="IPR038396">
    <property type="entry name" value="SpoIIAA-like_sf"/>
</dbReference>
<name>A0A6M8F0W9_9BACT</name>
<evidence type="ECO:0000313" key="1">
    <source>
        <dbReference type="EMBL" id="QKE28974.1"/>
    </source>
</evidence>
<dbReference type="SUPFAM" id="SSF52091">
    <property type="entry name" value="SpoIIaa-like"/>
    <property type="match status" value="1"/>
</dbReference>
<gene>
    <name evidence="1" type="ORF">AACT_1824</name>
</gene>
<dbReference type="InterPro" id="IPR021866">
    <property type="entry name" value="SpoIIAA-like"/>
</dbReference>
<evidence type="ECO:0000313" key="2">
    <source>
        <dbReference type="Proteomes" id="UP000503483"/>
    </source>
</evidence>
<dbReference type="EMBL" id="CP042652">
    <property type="protein sequence ID" value="QKE28974.1"/>
    <property type="molecule type" value="Genomic_DNA"/>
</dbReference>
<dbReference type="Pfam" id="PF11964">
    <property type="entry name" value="SpoIIAA-like"/>
    <property type="match status" value="1"/>
</dbReference>
<protein>
    <recommendedName>
        <fullName evidence="3">STAS/SEC14 domain-containing protein</fullName>
    </recommendedName>
</protein>
<proteinExistence type="predicted"/>
<dbReference type="RefSeq" id="WP_172126534.1">
    <property type="nucleotide sequence ID" value="NZ_CP042652.1"/>
</dbReference>
<keyword evidence="2" id="KW-1185">Reference proteome</keyword>
<dbReference type="AlphaFoldDB" id="A0A6M8F0W9"/>
<sequence length="123" mass="14080">MMQVHLNEKEYIAILKPNGRLSESDFNSARDIIDPFIENHEKLNGIIIYVETFPGWDSFGALISHLKFINAHHKKVSKVAIVTNSIIGEFAQDLGKHFIAAEIKHFEFTDLEKAKKWITSSKK</sequence>
<accession>A0A6M8F0W9</accession>
<dbReference type="Gene3D" id="3.40.50.10600">
    <property type="entry name" value="SpoIIaa-like domains"/>
    <property type="match status" value="1"/>
</dbReference>
<dbReference type="KEGG" id="paco:AACT_1824"/>
<reference evidence="1 2" key="1">
    <citation type="submission" date="2019-08" db="EMBL/GenBank/DDBJ databases">
        <title>Complete genome sequence of Arcobacter acticola.</title>
        <authorList>
            <person name="Miller W."/>
        </authorList>
    </citation>
    <scope>NUCLEOTIDE SEQUENCE [LARGE SCALE GENOMIC DNA]</scope>
    <source>
        <strain evidence="1 2">KCTC 52212</strain>
    </source>
</reference>
<dbReference type="Proteomes" id="UP000503483">
    <property type="component" value="Chromosome"/>
</dbReference>
<dbReference type="InterPro" id="IPR036513">
    <property type="entry name" value="STAS_dom_sf"/>
</dbReference>